<protein>
    <submittedName>
        <fullName evidence="2">Uncharacterized protein</fullName>
    </submittedName>
</protein>
<organism evidence="2 3">
    <name type="scientific">Podarcis lilfordi</name>
    <name type="common">Lilford's wall lizard</name>
    <dbReference type="NCBI Taxonomy" id="74358"/>
    <lineage>
        <taxon>Eukaryota</taxon>
        <taxon>Metazoa</taxon>
        <taxon>Chordata</taxon>
        <taxon>Craniata</taxon>
        <taxon>Vertebrata</taxon>
        <taxon>Euteleostomi</taxon>
        <taxon>Lepidosauria</taxon>
        <taxon>Squamata</taxon>
        <taxon>Bifurcata</taxon>
        <taxon>Unidentata</taxon>
        <taxon>Episquamata</taxon>
        <taxon>Laterata</taxon>
        <taxon>Lacertibaenia</taxon>
        <taxon>Lacertidae</taxon>
        <taxon>Podarcis</taxon>
    </lineage>
</organism>
<accession>A0AA35K2M7</accession>
<feature type="non-terminal residue" evidence="2">
    <location>
        <position position="98"/>
    </location>
</feature>
<feature type="region of interest" description="Disordered" evidence="1">
    <location>
        <begin position="74"/>
        <end position="98"/>
    </location>
</feature>
<dbReference type="AlphaFoldDB" id="A0AA35K2M7"/>
<name>A0AA35K2M7_9SAUR</name>
<evidence type="ECO:0000313" key="2">
    <source>
        <dbReference type="EMBL" id="CAI5770661.1"/>
    </source>
</evidence>
<evidence type="ECO:0000256" key="1">
    <source>
        <dbReference type="SAM" id="MobiDB-lite"/>
    </source>
</evidence>
<gene>
    <name evidence="2" type="ORF">PODLI_1B041018</name>
</gene>
<sequence>MIVVNSLPHVDIFAKQPMLHAAVLFRRTRDPKNDRRAPFQYFAYNRAIHIFANALLLLTRQYDAPFCRTPKLSKSRRNANEEITKKCNKRHYRKKQSL</sequence>
<dbReference type="EMBL" id="OX395128">
    <property type="protein sequence ID" value="CAI5770661.1"/>
    <property type="molecule type" value="Genomic_DNA"/>
</dbReference>
<keyword evidence="3" id="KW-1185">Reference proteome</keyword>
<reference evidence="2" key="1">
    <citation type="submission" date="2022-12" db="EMBL/GenBank/DDBJ databases">
        <authorList>
            <person name="Alioto T."/>
            <person name="Alioto T."/>
            <person name="Gomez Garrido J."/>
        </authorList>
    </citation>
    <scope>NUCLEOTIDE SEQUENCE</scope>
</reference>
<feature type="compositionally biased region" description="Basic residues" evidence="1">
    <location>
        <begin position="86"/>
        <end position="98"/>
    </location>
</feature>
<evidence type="ECO:0000313" key="3">
    <source>
        <dbReference type="Proteomes" id="UP001178461"/>
    </source>
</evidence>
<dbReference type="Proteomes" id="UP001178461">
    <property type="component" value="Chromosome 3"/>
</dbReference>
<proteinExistence type="predicted"/>